<evidence type="ECO:0000259" key="1">
    <source>
        <dbReference type="Pfam" id="PF01575"/>
    </source>
</evidence>
<dbReference type="EMBL" id="CP018335">
    <property type="protein sequence ID" value="APM40240.1"/>
    <property type="molecule type" value="Genomic_DNA"/>
</dbReference>
<organism evidence="2 3">
    <name type="scientific">Clostridium kluyveri</name>
    <dbReference type="NCBI Taxonomy" id="1534"/>
    <lineage>
        <taxon>Bacteria</taxon>
        <taxon>Bacillati</taxon>
        <taxon>Bacillota</taxon>
        <taxon>Clostridia</taxon>
        <taxon>Eubacteriales</taxon>
        <taxon>Clostridiaceae</taxon>
        <taxon>Clostridium</taxon>
    </lineage>
</organism>
<proteinExistence type="predicted"/>
<sequence length="138" mass="15604">MRGLTIDELKVGDSICIEKVVTEEDVYLFAKVTGDYNPLHTDRFQYKDKFKKRIAHGVLLAGYVSACIGMKFPGPGTVYLSQNSKFNLPVYFGDNIKVEVKVLEIYKKENIVKLKTTCIKHNKSKVLTGEAFVMPPLK</sequence>
<name>A0A1L5FBP7_CLOKL</name>
<dbReference type="Proteomes" id="UP000184604">
    <property type="component" value="Chromosome"/>
</dbReference>
<accession>A0A1L5FBP7</accession>
<dbReference type="Pfam" id="PF01575">
    <property type="entry name" value="MaoC_dehydratas"/>
    <property type="match status" value="1"/>
</dbReference>
<dbReference type="PANTHER" id="PTHR43437:SF3">
    <property type="entry name" value="HYDROXYACYL-THIOESTER DEHYDRATASE TYPE 2, MITOCHONDRIAL"/>
    <property type="match status" value="1"/>
</dbReference>
<dbReference type="GO" id="GO:0006633">
    <property type="term" value="P:fatty acid biosynthetic process"/>
    <property type="evidence" value="ECO:0007669"/>
    <property type="project" value="TreeGrafter"/>
</dbReference>
<protein>
    <submittedName>
        <fullName evidence="2">Enoyl-CoA hydratase</fullName>
    </submittedName>
</protein>
<dbReference type="RefSeq" id="WP_073539839.1">
    <property type="nucleotide sequence ID" value="NZ_CP018335.1"/>
</dbReference>
<dbReference type="SUPFAM" id="SSF54637">
    <property type="entry name" value="Thioesterase/thiol ester dehydrase-isomerase"/>
    <property type="match status" value="1"/>
</dbReference>
<dbReference type="Gene3D" id="3.10.129.10">
    <property type="entry name" value="Hotdog Thioesterase"/>
    <property type="match status" value="1"/>
</dbReference>
<dbReference type="InterPro" id="IPR050965">
    <property type="entry name" value="UPF0336/Enoyl-CoA_hydratase"/>
</dbReference>
<dbReference type="InterPro" id="IPR029069">
    <property type="entry name" value="HotDog_dom_sf"/>
</dbReference>
<dbReference type="PANTHER" id="PTHR43437">
    <property type="entry name" value="HYDROXYACYL-THIOESTER DEHYDRATASE TYPE 2, MITOCHONDRIAL-RELATED"/>
    <property type="match status" value="1"/>
</dbReference>
<gene>
    <name evidence="2" type="ORF">BS101_16595</name>
</gene>
<dbReference type="AlphaFoldDB" id="A0A1L5FBP7"/>
<evidence type="ECO:0000313" key="2">
    <source>
        <dbReference type="EMBL" id="APM40240.1"/>
    </source>
</evidence>
<reference evidence="2 3" key="1">
    <citation type="submission" date="2016-12" db="EMBL/GenBank/DDBJ databases">
        <title>Complete genome sequence of Clostridium kluyveri JZZ isolated from the pit mud of a Chinese flavor liquor-making factory.</title>
        <authorList>
            <person name="Wang Y."/>
        </authorList>
    </citation>
    <scope>NUCLEOTIDE SEQUENCE [LARGE SCALE GENOMIC DNA]</scope>
    <source>
        <strain evidence="2 3">JZZ</strain>
    </source>
</reference>
<dbReference type="GO" id="GO:0019171">
    <property type="term" value="F:(3R)-hydroxyacyl-[acyl-carrier-protein] dehydratase activity"/>
    <property type="evidence" value="ECO:0007669"/>
    <property type="project" value="TreeGrafter"/>
</dbReference>
<dbReference type="OrthoDB" id="9801625at2"/>
<dbReference type="InterPro" id="IPR002539">
    <property type="entry name" value="MaoC-like_dom"/>
</dbReference>
<feature type="domain" description="MaoC-like" evidence="1">
    <location>
        <begin position="19"/>
        <end position="117"/>
    </location>
</feature>
<evidence type="ECO:0000313" key="3">
    <source>
        <dbReference type="Proteomes" id="UP000184604"/>
    </source>
</evidence>
<dbReference type="CDD" id="cd03449">
    <property type="entry name" value="R_hydratase"/>
    <property type="match status" value="1"/>
</dbReference>